<evidence type="ECO:0000256" key="4">
    <source>
        <dbReference type="SAM" id="MobiDB-lite"/>
    </source>
</evidence>
<dbReference type="GO" id="GO:0012506">
    <property type="term" value="C:vesicle membrane"/>
    <property type="evidence" value="ECO:0007669"/>
    <property type="project" value="TreeGrafter"/>
</dbReference>
<feature type="region of interest" description="Disordered" evidence="4">
    <location>
        <begin position="1"/>
        <end position="46"/>
    </location>
</feature>
<dbReference type="PROSITE" id="PS51897">
    <property type="entry name" value="ANNEXIN_2"/>
    <property type="match status" value="2"/>
</dbReference>
<dbReference type="SUPFAM" id="SSF47874">
    <property type="entry name" value="Annexin"/>
    <property type="match status" value="1"/>
</dbReference>
<evidence type="ECO:0000256" key="1">
    <source>
        <dbReference type="ARBA" id="ARBA00007831"/>
    </source>
</evidence>
<comment type="caution">
    <text evidence="5">The sequence shown here is derived from an EMBL/GenBank/DDBJ whole genome shotgun (WGS) entry which is preliminary data.</text>
</comment>
<reference evidence="5 6" key="1">
    <citation type="journal article" name="Sci. Rep.">
        <title>Telomere-to-telomere assembled and centromere annotated genomes of the two main subspecies of the button mushroom Agaricus bisporus reveal especially polymorphic chromosome ends.</title>
        <authorList>
            <person name="Sonnenberg A.S.M."/>
            <person name="Sedaghat-Telgerd N."/>
            <person name="Lavrijssen B."/>
            <person name="Ohm R.A."/>
            <person name="Hendrickx P.M."/>
            <person name="Scholtmeijer K."/>
            <person name="Baars J.J.P."/>
            <person name="van Peer A."/>
        </authorList>
    </citation>
    <scope>NUCLEOTIDE SEQUENCE [LARGE SCALE GENOMIC DNA]</scope>
    <source>
        <strain evidence="5 6">H119_p4</strain>
    </source>
</reference>
<dbReference type="GO" id="GO:0005634">
    <property type="term" value="C:nucleus"/>
    <property type="evidence" value="ECO:0007669"/>
    <property type="project" value="TreeGrafter"/>
</dbReference>
<dbReference type="GO" id="GO:0005509">
    <property type="term" value="F:calcium ion binding"/>
    <property type="evidence" value="ECO:0007669"/>
    <property type="project" value="InterPro"/>
</dbReference>
<protein>
    <recommendedName>
        <fullName evidence="7">Annexin</fullName>
    </recommendedName>
</protein>
<dbReference type="GO" id="GO:0001786">
    <property type="term" value="F:phosphatidylserine binding"/>
    <property type="evidence" value="ECO:0007669"/>
    <property type="project" value="TreeGrafter"/>
</dbReference>
<dbReference type="Pfam" id="PF00191">
    <property type="entry name" value="Annexin"/>
    <property type="match status" value="2"/>
</dbReference>
<dbReference type="EMBL" id="JABXXO010000001">
    <property type="protein sequence ID" value="KAF7783889.1"/>
    <property type="molecule type" value="Genomic_DNA"/>
</dbReference>
<dbReference type="Proteomes" id="UP000629468">
    <property type="component" value="Unassembled WGS sequence"/>
</dbReference>
<evidence type="ECO:0000313" key="6">
    <source>
        <dbReference type="Proteomes" id="UP000629468"/>
    </source>
</evidence>
<evidence type="ECO:0008006" key="7">
    <source>
        <dbReference type="Google" id="ProtNLM"/>
    </source>
</evidence>
<evidence type="ECO:0000313" key="5">
    <source>
        <dbReference type="EMBL" id="KAF7783889.1"/>
    </source>
</evidence>
<sequence length="433" mass="48646">MAQNPDPTMSAQFPQPNITPQSHSTPAPQTQAVSYPPPYDGTTQPGFPVASITPGFSPAVMTAPQASHFPSAPLSEKAGVLGNELVYLGAMIPIPDGPSTPQSKADSQSDAYRVSDDYLLLKSAKKSLGWNEGILTKKLVELNPYQLKALSGHFYEKEKKTLAEFLPSKSRFNSWFNEVVHGRALGPVAYDAVLVRRAVEGAVNEQLLVELLLNRSNVEMETLKRVYKKNFGYDMMTDVSEELRNFTQAMFDTAMEGKRDAPTTPVNYVEVARQVDNLYNYGLGKNSQFVASMFWNTFIKPSDAHIAAVVDEYSKKYTNLRRMIKSTSGIEKHVKLGLLYIIDSVKSKRNNVQQGHTGAWRDAKLLEKAMVGAGTNDEALSYRIVRASWNPQRMRDVKDAYRRRYNGSLEKRVRSETSDWFKRILIELIEKEF</sequence>
<dbReference type="GO" id="GO:0005737">
    <property type="term" value="C:cytoplasm"/>
    <property type="evidence" value="ECO:0007669"/>
    <property type="project" value="TreeGrafter"/>
</dbReference>
<keyword evidence="2" id="KW-0677">Repeat</keyword>
<organism evidence="5 6">
    <name type="scientific">Agaricus bisporus var. burnettii</name>
    <dbReference type="NCBI Taxonomy" id="192524"/>
    <lineage>
        <taxon>Eukaryota</taxon>
        <taxon>Fungi</taxon>
        <taxon>Dikarya</taxon>
        <taxon>Basidiomycota</taxon>
        <taxon>Agaricomycotina</taxon>
        <taxon>Agaricomycetes</taxon>
        <taxon>Agaricomycetidae</taxon>
        <taxon>Agaricales</taxon>
        <taxon>Agaricineae</taxon>
        <taxon>Agaricaceae</taxon>
        <taxon>Agaricus</taxon>
    </lineage>
</organism>
<dbReference type="GO" id="GO:0005544">
    <property type="term" value="F:calcium-dependent phospholipid binding"/>
    <property type="evidence" value="ECO:0007669"/>
    <property type="project" value="InterPro"/>
</dbReference>
<dbReference type="InterPro" id="IPR018502">
    <property type="entry name" value="Annexin_repeat"/>
</dbReference>
<dbReference type="SMART" id="SM00335">
    <property type="entry name" value="ANX"/>
    <property type="match status" value="2"/>
</dbReference>
<name>A0A8H7FA13_AGABI</name>
<comment type="similarity">
    <text evidence="1">Belongs to the annexin family.</text>
</comment>
<evidence type="ECO:0000256" key="3">
    <source>
        <dbReference type="ARBA" id="ARBA00023216"/>
    </source>
</evidence>
<dbReference type="InterPro" id="IPR037104">
    <property type="entry name" value="Annexin_sf"/>
</dbReference>
<dbReference type="OMA" id="ASNWVIM"/>
<dbReference type="AlphaFoldDB" id="A0A8H7FA13"/>
<evidence type="ECO:0000256" key="2">
    <source>
        <dbReference type="ARBA" id="ARBA00022737"/>
    </source>
</evidence>
<proteinExistence type="inferred from homology"/>
<dbReference type="PANTHER" id="PTHR10502:SF102">
    <property type="entry name" value="ANNEXIN B11"/>
    <property type="match status" value="1"/>
</dbReference>
<dbReference type="Gene3D" id="1.10.220.10">
    <property type="entry name" value="Annexin"/>
    <property type="match status" value="2"/>
</dbReference>
<dbReference type="GO" id="GO:0005886">
    <property type="term" value="C:plasma membrane"/>
    <property type="evidence" value="ECO:0007669"/>
    <property type="project" value="TreeGrafter"/>
</dbReference>
<feature type="compositionally biased region" description="Polar residues" evidence="4">
    <location>
        <begin position="1"/>
        <end position="33"/>
    </location>
</feature>
<keyword evidence="3" id="KW-0041">Annexin</keyword>
<gene>
    <name evidence="5" type="ORF">Agabi119p4_54</name>
</gene>
<accession>A0A8H7FA13</accession>
<dbReference type="PANTHER" id="PTHR10502">
    <property type="entry name" value="ANNEXIN"/>
    <property type="match status" value="1"/>
</dbReference>